<comment type="caution">
    <text evidence="2">The sequence shown here is derived from an EMBL/GenBank/DDBJ whole genome shotgun (WGS) entry which is preliminary data.</text>
</comment>
<evidence type="ECO:0000256" key="1">
    <source>
        <dbReference type="SAM" id="Phobius"/>
    </source>
</evidence>
<evidence type="ECO:0000313" key="3">
    <source>
        <dbReference type="Proteomes" id="UP001371456"/>
    </source>
</evidence>
<keyword evidence="1" id="KW-0812">Transmembrane</keyword>
<gene>
    <name evidence="2" type="ORF">RDI58_007469</name>
</gene>
<accession>A0AAN8U0X9</accession>
<sequence length="97" mass="11489">MFKKFMLVTRSLLMHCGVLILKGWFLLHLLNLTSNYKSMVVVISRPISLLTYKMRKVMKWIGWINVLRMQLGMQIFLLGNNTITKRSMEEKIVGMRR</sequence>
<feature type="transmembrane region" description="Helical" evidence="1">
    <location>
        <begin position="60"/>
        <end position="79"/>
    </location>
</feature>
<name>A0AAN8U0X9_SOLBU</name>
<organism evidence="2 3">
    <name type="scientific">Solanum bulbocastanum</name>
    <name type="common">Wild potato</name>
    <dbReference type="NCBI Taxonomy" id="147425"/>
    <lineage>
        <taxon>Eukaryota</taxon>
        <taxon>Viridiplantae</taxon>
        <taxon>Streptophyta</taxon>
        <taxon>Embryophyta</taxon>
        <taxon>Tracheophyta</taxon>
        <taxon>Spermatophyta</taxon>
        <taxon>Magnoliopsida</taxon>
        <taxon>eudicotyledons</taxon>
        <taxon>Gunneridae</taxon>
        <taxon>Pentapetalae</taxon>
        <taxon>asterids</taxon>
        <taxon>lamiids</taxon>
        <taxon>Solanales</taxon>
        <taxon>Solanaceae</taxon>
        <taxon>Solanoideae</taxon>
        <taxon>Solaneae</taxon>
        <taxon>Solanum</taxon>
    </lineage>
</organism>
<proteinExistence type="predicted"/>
<dbReference type="AlphaFoldDB" id="A0AAN8U0X9"/>
<keyword evidence="1" id="KW-0472">Membrane</keyword>
<protein>
    <submittedName>
        <fullName evidence="2">Uncharacterized protein</fullName>
    </submittedName>
</protein>
<evidence type="ECO:0000313" key="2">
    <source>
        <dbReference type="EMBL" id="KAK6794016.1"/>
    </source>
</evidence>
<reference evidence="2 3" key="1">
    <citation type="submission" date="2024-02" db="EMBL/GenBank/DDBJ databases">
        <title>de novo genome assembly of Solanum bulbocastanum strain 11H21.</title>
        <authorList>
            <person name="Hosaka A.J."/>
        </authorList>
    </citation>
    <scope>NUCLEOTIDE SEQUENCE [LARGE SCALE GENOMIC DNA]</scope>
    <source>
        <tissue evidence="2">Young leaves</tissue>
    </source>
</reference>
<dbReference type="EMBL" id="JBANQN010000003">
    <property type="protein sequence ID" value="KAK6794016.1"/>
    <property type="molecule type" value="Genomic_DNA"/>
</dbReference>
<keyword evidence="1" id="KW-1133">Transmembrane helix</keyword>
<feature type="transmembrane region" description="Helical" evidence="1">
    <location>
        <begin position="12"/>
        <end position="30"/>
    </location>
</feature>
<keyword evidence="3" id="KW-1185">Reference proteome</keyword>
<dbReference type="Proteomes" id="UP001371456">
    <property type="component" value="Unassembled WGS sequence"/>
</dbReference>